<dbReference type="AlphaFoldDB" id="A0A423PFJ0"/>
<keyword evidence="4 7" id="KW-0808">Transferase</keyword>
<dbReference type="Gene3D" id="3.40.50.150">
    <property type="entry name" value="Vaccinia Virus protein VP39"/>
    <property type="match status" value="1"/>
</dbReference>
<proteinExistence type="predicted"/>
<evidence type="ECO:0000256" key="2">
    <source>
        <dbReference type="ARBA" id="ARBA00022573"/>
    </source>
</evidence>
<dbReference type="InParanoid" id="A0A423PFJ0"/>
<dbReference type="PANTHER" id="PTHR43182">
    <property type="entry name" value="COBALT-PRECORRIN-6B C(15)-METHYLTRANSFERASE (DECARBOXYLATING)"/>
    <property type="match status" value="1"/>
</dbReference>
<dbReference type="GO" id="GO:0008276">
    <property type="term" value="F:protein methyltransferase activity"/>
    <property type="evidence" value="ECO:0007669"/>
    <property type="project" value="InterPro"/>
</dbReference>
<evidence type="ECO:0000256" key="1">
    <source>
        <dbReference type="ARBA" id="ARBA00004953"/>
    </source>
</evidence>
<evidence type="ECO:0000256" key="3">
    <source>
        <dbReference type="ARBA" id="ARBA00022603"/>
    </source>
</evidence>
<organism evidence="7 8">
    <name type="scientific">Salinisphaera japonica YTM-1</name>
    <dbReference type="NCBI Taxonomy" id="1209778"/>
    <lineage>
        <taxon>Bacteria</taxon>
        <taxon>Pseudomonadati</taxon>
        <taxon>Pseudomonadota</taxon>
        <taxon>Gammaproteobacteria</taxon>
        <taxon>Salinisphaerales</taxon>
        <taxon>Salinisphaeraceae</taxon>
        <taxon>Salinisphaera</taxon>
    </lineage>
</organism>
<dbReference type="PANTHER" id="PTHR43182:SF1">
    <property type="entry name" value="COBALT-PRECORRIN-7 C(5)-METHYLTRANSFERASE"/>
    <property type="match status" value="1"/>
</dbReference>
<dbReference type="OrthoDB" id="9787825at2"/>
<feature type="domain" description="Tetrapyrrole methylase" evidence="6">
    <location>
        <begin position="18"/>
        <end position="198"/>
    </location>
</feature>
<dbReference type="EMBL" id="AYKG01000067">
    <property type="protein sequence ID" value="ROO24354.1"/>
    <property type="molecule type" value="Genomic_DNA"/>
</dbReference>
<dbReference type="InterPro" id="IPR006365">
    <property type="entry name" value="Cbl_synth_CobL"/>
</dbReference>
<dbReference type="InterPro" id="IPR014008">
    <property type="entry name" value="Cbl_synth_MTase_CbiT"/>
</dbReference>
<dbReference type="SUPFAM" id="SSF53335">
    <property type="entry name" value="S-adenosyl-L-methionine-dependent methyltransferases"/>
    <property type="match status" value="1"/>
</dbReference>
<dbReference type="RefSeq" id="WP_123659272.1">
    <property type="nucleotide sequence ID" value="NZ_AYKG01000067.1"/>
</dbReference>
<dbReference type="SUPFAM" id="SSF53790">
    <property type="entry name" value="Tetrapyrrole methylase"/>
    <property type="match status" value="1"/>
</dbReference>
<keyword evidence="2" id="KW-0169">Cobalamin biosynthesis</keyword>
<evidence type="ECO:0000313" key="7">
    <source>
        <dbReference type="EMBL" id="ROO24354.1"/>
    </source>
</evidence>
<dbReference type="InterPro" id="IPR029063">
    <property type="entry name" value="SAM-dependent_MTases_sf"/>
</dbReference>
<keyword evidence="3 7" id="KW-0489">Methyltransferase</keyword>
<dbReference type="InterPro" id="IPR050714">
    <property type="entry name" value="Cobalamin_biosynth_MTase"/>
</dbReference>
<dbReference type="InterPro" id="IPR012818">
    <property type="entry name" value="CbiE"/>
</dbReference>
<protein>
    <submittedName>
        <fullName evidence="7">Precorrin-6y methyltransferase</fullName>
    </submittedName>
</protein>
<dbReference type="InterPro" id="IPR035996">
    <property type="entry name" value="4pyrrol_Methylase_sf"/>
</dbReference>
<dbReference type="GO" id="GO:0009236">
    <property type="term" value="P:cobalamin biosynthetic process"/>
    <property type="evidence" value="ECO:0007669"/>
    <property type="project" value="UniProtKB-UniPathway"/>
</dbReference>
<dbReference type="Pfam" id="PF00590">
    <property type="entry name" value="TP_methylase"/>
    <property type="match status" value="1"/>
</dbReference>
<dbReference type="NCBIfam" id="TIGR02469">
    <property type="entry name" value="CbiT"/>
    <property type="match status" value="1"/>
</dbReference>
<comment type="caution">
    <text evidence="7">The sequence shown here is derived from an EMBL/GenBank/DDBJ whole genome shotgun (WGS) entry which is preliminary data.</text>
</comment>
<keyword evidence="8" id="KW-1185">Reference proteome</keyword>
<dbReference type="InterPro" id="IPR014777">
    <property type="entry name" value="4pyrrole_Mease_sub1"/>
</dbReference>
<dbReference type="NCBIfam" id="TIGR02467">
    <property type="entry name" value="CbiE"/>
    <property type="match status" value="1"/>
</dbReference>
<dbReference type="InterPro" id="IPR000878">
    <property type="entry name" value="4pyrrol_Mease"/>
</dbReference>
<gene>
    <name evidence="7" type="ORF">SAJA_14145</name>
</gene>
<sequence>MVSSENGAIETRSKTPWLSIVGIGLGGWHELGAPARQALLDAELIVGGERHLAMLPGEVVGARTAWPQPFTAGLSMILAYRGHPVVVLATGDPFWFGAGASLSRLVTATEIQAWPQPSAFSLAAARLGWTLQYVDCLSVHGRALTDVVPALADRARLLVLSWDGSTPAALARLLTERGFGASQLTVVSHLGGADETRASARADAWPAGDTPDLNVVGVDCVAAPTTRVLGRSPGRAEDWFTDCGQITKREIRAIVIGLLAPATGETLWDIGAGSGAIGIEWLLADARNQATAVEIRADRAAAIESKAAALGAGRLRLRTGAAAEVVADLDEVPEAIFIGGGLTTPGLVDTCMARLGPRGRLVATSVTLEGEAILLAAHARWGGTLRHVAIARSAPLGTFTGWQAQRPIVIWSSQAEEAVK</sequence>
<dbReference type="Proteomes" id="UP000285310">
    <property type="component" value="Unassembled WGS sequence"/>
</dbReference>
<keyword evidence="5" id="KW-0949">S-adenosyl-L-methionine</keyword>
<name>A0A423PFJ0_9GAMM</name>
<dbReference type="CDD" id="cd02440">
    <property type="entry name" value="AdoMet_MTases"/>
    <property type="match status" value="1"/>
</dbReference>
<dbReference type="CDD" id="cd11644">
    <property type="entry name" value="Precorrin-6Y-MT"/>
    <property type="match status" value="1"/>
</dbReference>
<reference evidence="7 8" key="1">
    <citation type="submission" date="2013-10" db="EMBL/GenBank/DDBJ databases">
        <title>Salinisphaera japonica YTM-1 Genome Sequencing.</title>
        <authorList>
            <person name="Lai Q."/>
            <person name="Li C."/>
            <person name="Shao Z."/>
        </authorList>
    </citation>
    <scope>NUCLEOTIDE SEQUENCE [LARGE SCALE GENOMIC DNA]</scope>
    <source>
        <strain evidence="7 8">YTM-1</strain>
    </source>
</reference>
<evidence type="ECO:0000313" key="8">
    <source>
        <dbReference type="Proteomes" id="UP000285310"/>
    </source>
</evidence>
<evidence type="ECO:0000256" key="5">
    <source>
        <dbReference type="ARBA" id="ARBA00022691"/>
    </source>
</evidence>
<dbReference type="GO" id="GO:0032259">
    <property type="term" value="P:methylation"/>
    <property type="evidence" value="ECO:0007669"/>
    <property type="project" value="UniProtKB-KW"/>
</dbReference>
<dbReference type="UniPathway" id="UPA00148"/>
<evidence type="ECO:0000259" key="6">
    <source>
        <dbReference type="Pfam" id="PF00590"/>
    </source>
</evidence>
<evidence type="ECO:0000256" key="4">
    <source>
        <dbReference type="ARBA" id="ARBA00022679"/>
    </source>
</evidence>
<dbReference type="PIRSF" id="PIRSF036428">
    <property type="entry name" value="CobL"/>
    <property type="match status" value="1"/>
</dbReference>
<accession>A0A423PFJ0</accession>
<dbReference type="Gene3D" id="3.40.1010.10">
    <property type="entry name" value="Cobalt-precorrin-4 Transmethylase, Domain 1"/>
    <property type="match status" value="1"/>
</dbReference>
<comment type="pathway">
    <text evidence="1">Cofactor biosynthesis; adenosylcobalamin biosynthesis.</text>
</comment>